<evidence type="ECO:0000256" key="3">
    <source>
        <dbReference type="ARBA" id="ARBA00022705"/>
    </source>
</evidence>
<feature type="region of interest" description="Domain IV, binds dsDNA" evidence="8">
    <location>
        <begin position="396"/>
        <end position="520"/>
    </location>
</feature>
<comment type="similarity">
    <text evidence="1 8 11">Belongs to the DnaA family.</text>
</comment>
<dbReference type="HAMAP" id="MF_00377">
    <property type="entry name" value="DnaA_bact"/>
    <property type="match status" value="1"/>
</dbReference>
<dbReference type="CDD" id="cd06571">
    <property type="entry name" value="Bac_DnaA_C"/>
    <property type="match status" value="1"/>
</dbReference>
<keyword evidence="5 8" id="KW-0067">ATP-binding</keyword>
<keyword evidence="16" id="KW-1185">Reference proteome</keyword>
<dbReference type="PRINTS" id="PR00051">
    <property type="entry name" value="DNAA"/>
</dbReference>
<feature type="compositionally biased region" description="Pro residues" evidence="12">
    <location>
        <begin position="105"/>
        <end position="118"/>
    </location>
</feature>
<feature type="region of interest" description="Domain I, interacts with DnaA modulators" evidence="8">
    <location>
        <begin position="1"/>
        <end position="131"/>
    </location>
</feature>
<feature type="binding site" evidence="8">
    <location>
        <position position="226"/>
    </location>
    <ligand>
        <name>ATP</name>
        <dbReference type="ChEBI" id="CHEBI:30616"/>
    </ligand>
</feature>
<dbReference type="PROSITE" id="PS01008">
    <property type="entry name" value="DNAA"/>
    <property type="match status" value="1"/>
</dbReference>
<dbReference type="SUPFAM" id="SSF52540">
    <property type="entry name" value="P-loop containing nucleoside triphosphate hydrolases"/>
    <property type="match status" value="1"/>
</dbReference>
<dbReference type="InterPro" id="IPR018312">
    <property type="entry name" value="Chromosome_initiator_DnaA_CS"/>
</dbReference>
<keyword evidence="2 8" id="KW-0963">Cytoplasm</keyword>
<dbReference type="InterPro" id="IPR010921">
    <property type="entry name" value="Trp_repressor/repl_initiator"/>
</dbReference>
<feature type="domain" description="Chromosomal replication initiator DnaA C-terminal" evidence="14">
    <location>
        <begin position="424"/>
        <end position="493"/>
    </location>
</feature>
<evidence type="ECO:0000256" key="2">
    <source>
        <dbReference type="ARBA" id="ARBA00022490"/>
    </source>
</evidence>
<evidence type="ECO:0000256" key="1">
    <source>
        <dbReference type="ARBA" id="ARBA00006583"/>
    </source>
</evidence>
<evidence type="ECO:0000256" key="9">
    <source>
        <dbReference type="NCBIfam" id="TIGR00362"/>
    </source>
</evidence>
<feature type="region of interest" description="Domain II" evidence="8">
    <location>
        <begin position="139"/>
        <end position="178"/>
    </location>
</feature>
<feature type="region of interest" description="Domain III, AAA+ region" evidence="8">
    <location>
        <begin position="179"/>
        <end position="395"/>
    </location>
</feature>
<dbReference type="InterPro" id="IPR003593">
    <property type="entry name" value="AAA+_ATPase"/>
</dbReference>
<dbReference type="Gene3D" id="1.10.8.60">
    <property type="match status" value="1"/>
</dbReference>
<dbReference type="InterPro" id="IPR020591">
    <property type="entry name" value="Chromosome_initiator_DnaA-like"/>
</dbReference>
<dbReference type="Proteomes" id="UP001238805">
    <property type="component" value="Chromosome"/>
</dbReference>
<evidence type="ECO:0000313" key="15">
    <source>
        <dbReference type="EMBL" id="WIM70974.1"/>
    </source>
</evidence>
<comment type="subcellular location">
    <subcellularLocation>
        <location evidence="8">Cytoplasm</location>
    </subcellularLocation>
</comment>
<evidence type="ECO:0000256" key="8">
    <source>
        <dbReference type="HAMAP-Rule" id="MF_00377"/>
    </source>
</evidence>
<dbReference type="EMBL" id="CP126970">
    <property type="protein sequence ID" value="WIM70974.1"/>
    <property type="molecule type" value="Genomic_DNA"/>
</dbReference>
<reference evidence="15 16" key="1">
    <citation type="submission" date="2023-05" db="EMBL/GenBank/DDBJ databases">
        <title>Corynebacterium suedekumii sp. nov. and Corynebacterium breve sp. nov. isolated from raw cow's milk.</title>
        <authorList>
            <person name="Baer M.K."/>
            <person name="Mehl L."/>
            <person name="Hellmuth R."/>
            <person name="Marke G."/>
            <person name="Lipski A."/>
        </authorList>
    </citation>
    <scope>NUCLEOTIDE SEQUENCE [LARGE SCALE GENOMIC DNA]</scope>
    <source>
        <strain evidence="15 16">LM112</strain>
    </source>
</reference>
<feature type="binding site" evidence="8">
    <location>
        <position position="223"/>
    </location>
    <ligand>
        <name>ATP</name>
        <dbReference type="ChEBI" id="CHEBI:30616"/>
    </ligand>
</feature>
<evidence type="ECO:0000259" key="14">
    <source>
        <dbReference type="SMART" id="SM00760"/>
    </source>
</evidence>
<dbReference type="InterPro" id="IPR013159">
    <property type="entry name" value="DnaA_C"/>
</dbReference>
<evidence type="ECO:0000259" key="13">
    <source>
        <dbReference type="SMART" id="SM00382"/>
    </source>
</evidence>
<evidence type="ECO:0000256" key="11">
    <source>
        <dbReference type="RuleBase" id="RU004227"/>
    </source>
</evidence>
<sequence length="520" mass="57684">MADQQPSLAHTWQDIKGELLARSEDPASDIPAFTHQQRGFLGLAQPIVLVDGYALLATPHAMAKEVIEDVFGDHIVKVLSERTGRPCSLAVSVEPEAIPAVPATPATPEPPAPAPVEQPAPQDTGWTTTHAWVDQPVETPVPAPAQTPVTAPEPAAPVYHQSQRLHREKPAHDPNRDKSLNPKYTFENFVIGSSNRFANGAAVAVAENPARAYNPLFIWGGSGLGKTHLLHAAGNYAQVLQPGLRVKYVSSEEFTNDYINSVRDDRQETFKRRYRNLDILMVDDIQFLEGKEGTQEEFFHTFNALHQADKQIILSSDRPPKQLTTLEDRLRTRFEGGLITDIQPPDLETRIAILEKKAQADGTHVDRTVLELIASRFESSIRELEGALIRVSAYSSLINEPINQEMAEVALRDILPDAADIKITANTIMEVTTEYFGITMDTLTGAGKTRAVAHARQLAMYLCRELTDLSLPKIGAQFGGKDHTTVMYADRKIRKEMTEKRDTYDEIQQLTQLIKNRGRG</sequence>
<comment type="domain">
    <text evidence="8">Domain I is involved in oligomerization and binding regulators, domain II is flexibile and of varying length in different bacteria, domain III forms the AAA+ region, while domain IV binds dsDNA.</text>
</comment>
<dbReference type="SMART" id="SM00760">
    <property type="entry name" value="Bac_DnaA_C"/>
    <property type="match status" value="1"/>
</dbReference>
<gene>
    <name evidence="8 15" type="primary">dnaA</name>
    <name evidence="15" type="ORF">QP029_03915</name>
</gene>
<evidence type="ECO:0000256" key="5">
    <source>
        <dbReference type="ARBA" id="ARBA00022840"/>
    </source>
</evidence>
<dbReference type="CDD" id="cd00009">
    <property type="entry name" value="AAA"/>
    <property type="match status" value="1"/>
</dbReference>
<dbReference type="Gene3D" id="3.40.50.300">
    <property type="entry name" value="P-loop containing nucleotide triphosphate hydrolases"/>
    <property type="match status" value="1"/>
</dbReference>
<evidence type="ECO:0000256" key="7">
    <source>
        <dbReference type="ARBA" id="ARBA00023125"/>
    </source>
</evidence>
<keyword evidence="6 8" id="KW-0446">Lipid-binding</keyword>
<evidence type="ECO:0000256" key="12">
    <source>
        <dbReference type="SAM" id="MobiDB-lite"/>
    </source>
</evidence>
<evidence type="ECO:0000256" key="6">
    <source>
        <dbReference type="ARBA" id="ARBA00023121"/>
    </source>
</evidence>
<feature type="domain" description="AAA+ ATPase" evidence="13">
    <location>
        <begin position="212"/>
        <end position="340"/>
    </location>
</feature>
<dbReference type="Pfam" id="PF00308">
    <property type="entry name" value="Bac_DnaA"/>
    <property type="match status" value="1"/>
</dbReference>
<feature type="binding site" evidence="8">
    <location>
        <position position="227"/>
    </location>
    <ligand>
        <name>ATP</name>
        <dbReference type="ChEBI" id="CHEBI:30616"/>
    </ligand>
</feature>
<dbReference type="InterPro" id="IPR013317">
    <property type="entry name" value="DnaA_dom"/>
</dbReference>
<evidence type="ECO:0000256" key="10">
    <source>
        <dbReference type="RuleBase" id="RU000577"/>
    </source>
</evidence>
<evidence type="ECO:0000256" key="4">
    <source>
        <dbReference type="ARBA" id="ARBA00022741"/>
    </source>
</evidence>
<name>A0ABY8VMU9_9CORY</name>
<feature type="compositionally biased region" description="Basic and acidic residues" evidence="12">
    <location>
        <begin position="168"/>
        <end position="180"/>
    </location>
</feature>
<accession>A0ABY8VMU9</accession>
<feature type="region of interest" description="Disordered" evidence="12">
    <location>
        <begin position="100"/>
        <end position="181"/>
    </location>
</feature>
<comment type="function">
    <text evidence="8 10">Plays an essential role in the initiation and regulation of chromosomal replication. ATP-DnaA binds to the origin of replication (oriC) to initiate formation of the DNA replication initiation complex once per cell cycle. Binds the DnaA box (a 9 base pair repeat at the origin) and separates the double-stranded (ds)DNA. Forms a right-handed helical filament on oriC DNA; dsDNA binds to the exterior of the filament while single-stranded (ss)DNA is stabiized in the filament's interior. The ATP-DnaA-oriC complex binds and stabilizes one strand of the AT-rich DNA unwinding element (DUE), permitting loading of DNA polymerase. After initiation quickly degrades to an ADP-DnaA complex that is not apt for DNA replication. Binds acidic phospholipids.</text>
</comment>
<dbReference type="RefSeq" id="WP_284875553.1">
    <property type="nucleotide sequence ID" value="NZ_CP126970.1"/>
</dbReference>
<dbReference type="PANTHER" id="PTHR30050">
    <property type="entry name" value="CHROMOSOMAL REPLICATION INITIATOR PROTEIN DNAA"/>
    <property type="match status" value="1"/>
</dbReference>
<dbReference type="SMART" id="SM00382">
    <property type="entry name" value="AAA"/>
    <property type="match status" value="1"/>
</dbReference>
<dbReference type="SUPFAM" id="SSF48295">
    <property type="entry name" value="TrpR-like"/>
    <property type="match status" value="1"/>
</dbReference>
<keyword evidence="3 8" id="KW-0235">DNA replication</keyword>
<dbReference type="NCBIfam" id="TIGR00362">
    <property type="entry name" value="DnaA"/>
    <property type="match status" value="1"/>
</dbReference>
<dbReference type="Gene3D" id="1.10.1750.10">
    <property type="match status" value="1"/>
</dbReference>
<evidence type="ECO:0000313" key="16">
    <source>
        <dbReference type="Proteomes" id="UP001238805"/>
    </source>
</evidence>
<feature type="compositionally biased region" description="Low complexity" evidence="12">
    <location>
        <begin position="146"/>
        <end position="158"/>
    </location>
</feature>
<dbReference type="InterPro" id="IPR027417">
    <property type="entry name" value="P-loop_NTPase"/>
</dbReference>
<organism evidence="15 16">
    <name type="scientific">Corynebacterium suedekumii</name>
    <dbReference type="NCBI Taxonomy" id="3049801"/>
    <lineage>
        <taxon>Bacteria</taxon>
        <taxon>Bacillati</taxon>
        <taxon>Actinomycetota</taxon>
        <taxon>Actinomycetes</taxon>
        <taxon>Mycobacteriales</taxon>
        <taxon>Corynebacteriaceae</taxon>
        <taxon>Corynebacterium</taxon>
    </lineage>
</organism>
<keyword evidence="7 8" id="KW-0238">DNA-binding</keyword>
<protein>
    <recommendedName>
        <fullName evidence="8 9">Chromosomal replication initiator protein DnaA</fullName>
    </recommendedName>
</protein>
<dbReference type="InterPro" id="IPR001957">
    <property type="entry name" value="Chromosome_initiator_DnaA"/>
</dbReference>
<keyword evidence="4 8" id="KW-0547">Nucleotide-binding</keyword>
<feature type="binding site" evidence="8">
    <location>
        <position position="225"/>
    </location>
    <ligand>
        <name>ATP</name>
        <dbReference type="ChEBI" id="CHEBI:30616"/>
    </ligand>
</feature>
<comment type="subunit">
    <text evidence="8">Oligomerizes as a right-handed, spiral filament on DNA at oriC.</text>
</comment>
<dbReference type="NCBIfam" id="NF010686">
    <property type="entry name" value="PRK14086.1"/>
    <property type="match status" value="1"/>
</dbReference>
<dbReference type="PANTHER" id="PTHR30050:SF2">
    <property type="entry name" value="CHROMOSOMAL REPLICATION INITIATOR PROTEIN DNAA"/>
    <property type="match status" value="1"/>
</dbReference>
<proteinExistence type="inferred from homology"/>
<dbReference type="Pfam" id="PF08299">
    <property type="entry name" value="Bac_DnaA_C"/>
    <property type="match status" value="1"/>
</dbReference>